<evidence type="ECO:0000313" key="1">
    <source>
        <dbReference type="EMBL" id="GAA5021395.1"/>
    </source>
</evidence>
<dbReference type="Proteomes" id="UP001500427">
    <property type="component" value="Unassembled WGS sequence"/>
</dbReference>
<evidence type="ECO:0000313" key="2">
    <source>
        <dbReference type="Proteomes" id="UP001500427"/>
    </source>
</evidence>
<gene>
    <name evidence="1" type="ORF">GCM10023258_10740</name>
</gene>
<name>A0ABP9J7I6_9MICO</name>
<accession>A0ABP9J7I6</accession>
<dbReference type="EMBL" id="BAABIW010000009">
    <property type="protein sequence ID" value="GAA5021395.1"/>
    <property type="molecule type" value="Genomic_DNA"/>
</dbReference>
<protein>
    <submittedName>
        <fullName evidence="1">Uncharacterized protein</fullName>
    </submittedName>
</protein>
<sequence>MGKLKAKDVAKLKPKSKCCKDSPRCTRCPVVIKRLCAQDCASMCGKDFKKALAKARRR</sequence>
<proteinExistence type="predicted"/>
<keyword evidence="2" id="KW-1185">Reference proteome</keyword>
<dbReference type="RefSeq" id="WP_345506420.1">
    <property type="nucleotide sequence ID" value="NZ_BAABIW010000009.1"/>
</dbReference>
<organism evidence="1 2">
    <name type="scientific">Terrabacter aeriphilus</name>
    <dbReference type="NCBI Taxonomy" id="515662"/>
    <lineage>
        <taxon>Bacteria</taxon>
        <taxon>Bacillati</taxon>
        <taxon>Actinomycetota</taxon>
        <taxon>Actinomycetes</taxon>
        <taxon>Micrococcales</taxon>
        <taxon>Intrasporangiaceae</taxon>
        <taxon>Terrabacter</taxon>
    </lineage>
</organism>
<reference evidence="2" key="1">
    <citation type="journal article" date="2019" name="Int. J. Syst. Evol. Microbiol.">
        <title>The Global Catalogue of Microorganisms (GCM) 10K type strain sequencing project: providing services to taxonomists for standard genome sequencing and annotation.</title>
        <authorList>
            <consortium name="The Broad Institute Genomics Platform"/>
            <consortium name="The Broad Institute Genome Sequencing Center for Infectious Disease"/>
            <person name="Wu L."/>
            <person name="Ma J."/>
        </authorList>
    </citation>
    <scope>NUCLEOTIDE SEQUENCE [LARGE SCALE GENOMIC DNA]</scope>
    <source>
        <strain evidence="2">JCM 17687</strain>
    </source>
</reference>
<comment type="caution">
    <text evidence="1">The sequence shown here is derived from an EMBL/GenBank/DDBJ whole genome shotgun (WGS) entry which is preliminary data.</text>
</comment>